<dbReference type="AlphaFoldDB" id="A0A5E4BZQ6"/>
<sequence>MRRGRGGEKAGWFFAPPPPTLPLLGLVGRAAILEELCYGCGLVTFAGPRNCGRVLRRRVLSLAVAPPLLDW</sequence>
<evidence type="ECO:0000313" key="2">
    <source>
        <dbReference type="Proteomes" id="UP000335636"/>
    </source>
</evidence>
<comment type="caution">
    <text evidence="1">The sequence shown here is derived from an EMBL/GenBank/DDBJ whole genome shotgun (WGS) entry which is preliminary data.</text>
</comment>
<protein>
    <submittedName>
        <fullName evidence="1">Uncharacterized protein</fullName>
    </submittedName>
</protein>
<proteinExistence type="predicted"/>
<dbReference type="Proteomes" id="UP000335636">
    <property type="component" value="Unassembled WGS sequence"/>
</dbReference>
<dbReference type="EMBL" id="CABDUW010000781">
    <property type="protein sequence ID" value="VTJ75103.1"/>
    <property type="molecule type" value="Genomic_DNA"/>
</dbReference>
<name>A0A5E4BZQ6_MARMO</name>
<accession>A0A5E4BZQ6</accession>
<keyword evidence="2" id="KW-1185">Reference proteome</keyword>
<gene>
    <name evidence="1" type="ORF">MONAX_5E022279</name>
</gene>
<evidence type="ECO:0000313" key="1">
    <source>
        <dbReference type="EMBL" id="VTJ75103.1"/>
    </source>
</evidence>
<reference evidence="1" key="1">
    <citation type="submission" date="2019-04" db="EMBL/GenBank/DDBJ databases">
        <authorList>
            <person name="Alioto T."/>
            <person name="Alioto T."/>
        </authorList>
    </citation>
    <scope>NUCLEOTIDE SEQUENCE [LARGE SCALE GENOMIC DNA]</scope>
</reference>
<organism evidence="1 2">
    <name type="scientific">Marmota monax</name>
    <name type="common">Woodchuck</name>
    <dbReference type="NCBI Taxonomy" id="9995"/>
    <lineage>
        <taxon>Eukaryota</taxon>
        <taxon>Metazoa</taxon>
        <taxon>Chordata</taxon>
        <taxon>Craniata</taxon>
        <taxon>Vertebrata</taxon>
        <taxon>Euteleostomi</taxon>
        <taxon>Mammalia</taxon>
        <taxon>Eutheria</taxon>
        <taxon>Euarchontoglires</taxon>
        <taxon>Glires</taxon>
        <taxon>Rodentia</taxon>
        <taxon>Sciuromorpha</taxon>
        <taxon>Sciuridae</taxon>
        <taxon>Xerinae</taxon>
        <taxon>Marmotini</taxon>
        <taxon>Marmota</taxon>
    </lineage>
</organism>